<dbReference type="EMBL" id="SPLM01000002">
    <property type="protein sequence ID" value="TMW68517.1"/>
    <property type="molecule type" value="Genomic_DNA"/>
</dbReference>
<evidence type="ECO:0000256" key="1">
    <source>
        <dbReference type="ARBA" id="ARBA00022786"/>
    </source>
</evidence>
<dbReference type="Pfam" id="PF00632">
    <property type="entry name" value="HECT"/>
    <property type="match status" value="1"/>
</dbReference>
<evidence type="ECO:0008006" key="10">
    <source>
        <dbReference type="Google" id="ProtNLM"/>
    </source>
</evidence>
<dbReference type="InterPro" id="IPR013320">
    <property type="entry name" value="ConA-like_dom_sf"/>
</dbReference>
<dbReference type="Gene3D" id="2.30.30.40">
    <property type="entry name" value="SH3 Domains"/>
    <property type="match status" value="3"/>
</dbReference>
<proteinExistence type="predicted"/>
<feature type="region of interest" description="Disordered" evidence="4">
    <location>
        <begin position="856"/>
        <end position="878"/>
    </location>
</feature>
<dbReference type="SUPFAM" id="SSF49899">
    <property type="entry name" value="Concanavalin A-like lectins/glucanases"/>
    <property type="match status" value="1"/>
</dbReference>
<evidence type="ECO:0000313" key="8">
    <source>
        <dbReference type="EMBL" id="TMW68517.1"/>
    </source>
</evidence>
<evidence type="ECO:0000313" key="9">
    <source>
        <dbReference type="Proteomes" id="UP000794436"/>
    </source>
</evidence>
<dbReference type="InterPro" id="IPR010606">
    <property type="entry name" value="Mib_Herc2"/>
</dbReference>
<dbReference type="PROSITE" id="PS50237">
    <property type="entry name" value="HECT"/>
    <property type="match status" value="1"/>
</dbReference>
<dbReference type="InterPro" id="IPR035914">
    <property type="entry name" value="Sperma_CUB_dom_sf"/>
</dbReference>
<dbReference type="Gene3D" id="3.30.2410.10">
    <property type="entry name" value="Hect, E3 ligase catalytic domain"/>
    <property type="match status" value="1"/>
</dbReference>
<dbReference type="GO" id="GO:0016567">
    <property type="term" value="P:protein ubiquitination"/>
    <property type="evidence" value="ECO:0007669"/>
    <property type="project" value="InterPro"/>
</dbReference>
<evidence type="ECO:0000256" key="4">
    <source>
        <dbReference type="SAM" id="MobiDB-lite"/>
    </source>
</evidence>
<dbReference type="SUPFAM" id="SSF49854">
    <property type="entry name" value="Spermadhesin, CUB domain"/>
    <property type="match status" value="1"/>
</dbReference>
<organism evidence="8 9">
    <name type="scientific">Pythium oligandrum</name>
    <name type="common">Mycoparasitic fungus</name>
    <dbReference type="NCBI Taxonomy" id="41045"/>
    <lineage>
        <taxon>Eukaryota</taxon>
        <taxon>Sar</taxon>
        <taxon>Stramenopiles</taxon>
        <taxon>Oomycota</taxon>
        <taxon>Peronosporomycetes</taxon>
        <taxon>Pythiales</taxon>
        <taxon>Pythiaceae</taxon>
        <taxon>Pythium</taxon>
    </lineage>
</organism>
<feature type="domain" description="MIB/HERC2" evidence="7">
    <location>
        <begin position="3769"/>
        <end position="3848"/>
    </location>
</feature>
<name>A0A8K1CTJ6_PYTOL</name>
<dbReference type="PROSITE" id="PS51416">
    <property type="entry name" value="MIB_HERC2"/>
    <property type="match status" value="1"/>
</dbReference>
<feature type="domain" description="HECT" evidence="6">
    <location>
        <begin position="3889"/>
        <end position="4125"/>
    </location>
</feature>
<dbReference type="PROSITE" id="PS01180">
    <property type="entry name" value="CUB"/>
    <property type="match status" value="1"/>
</dbReference>
<evidence type="ECO:0000259" key="5">
    <source>
        <dbReference type="PROSITE" id="PS01180"/>
    </source>
</evidence>
<dbReference type="OrthoDB" id="239701at2759"/>
<keyword evidence="2" id="KW-1015">Disulfide bond</keyword>
<dbReference type="PANTHER" id="PTHR46654:SF1">
    <property type="entry name" value="E3 UBIQUITIN-PROTEIN LIGASE HECTD3"/>
    <property type="match status" value="1"/>
</dbReference>
<accession>A0A8K1CTJ6</accession>
<dbReference type="Gene3D" id="2.60.120.200">
    <property type="match status" value="1"/>
</dbReference>
<evidence type="ECO:0000256" key="2">
    <source>
        <dbReference type="ARBA" id="ARBA00023157"/>
    </source>
</evidence>
<keyword evidence="1 3" id="KW-0833">Ubl conjugation pathway</keyword>
<feature type="active site" description="Glycyl thioester intermediate" evidence="3">
    <location>
        <position position="4088"/>
    </location>
</feature>
<dbReference type="SMART" id="SM00119">
    <property type="entry name" value="HECTc"/>
    <property type="match status" value="1"/>
</dbReference>
<dbReference type="SUPFAM" id="SSF159034">
    <property type="entry name" value="Mib/herc2 domain-like"/>
    <property type="match status" value="2"/>
</dbReference>
<evidence type="ECO:0000259" key="7">
    <source>
        <dbReference type="PROSITE" id="PS51416"/>
    </source>
</evidence>
<dbReference type="InterPro" id="IPR042469">
    <property type="entry name" value="HECTD3"/>
</dbReference>
<protein>
    <recommendedName>
        <fullName evidence="10">HECT E3 ubiquitin ligase</fullName>
    </recommendedName>
</protein>
<reference evidence="8" key="1">
    <citation type="submission" date="2019-03" db="EMBL/GenBank/DDBJ databases">
        <title>Long read genome sequence of the mycoparasitic Pythium oligandrum ATCC 38472 isolated from sugarbeet rhizosphere.</title>
        <authorList>
            <person name="Gaulin E."/>
        </authorList>
    </citation>
    <scope>NUCLEOTIDE SEQUENCE</scope>
    <source>
        <strain evidence="8">ATCC 38472_TT</strain>
    </source>
</reference>
<dbReference type="PANTHER" id="PTHR46654">
    <property type="entry name" value="E3 UBIQUITIN-PROTEIN LIGASE HECTD3"/>
    <property type="match status" value="1"/>
</dbReference>
<dbReference type="Proteomes" id="UP000794436">
    <property type="component" value="Unassembled WGS sequence"/>
</dbReference>
<dbReference type="InterPro" id="IPR037252">
    <property type="entry name" value="Mib_Herc2_sf"/>
</dbReference>
<dbReference type="InterPro" id="IPR000569">
    <property type="entry name" value="HECT_dom"/>
</dbReference>
<dbReference type="GO" id="GO:0004842">
    <property type="term" value="F:ubiquitin-protein transferase activity"/>
    <property type="evidence" value="ECO:0007669"/>
    <property type="project" value="InterPro"/>
</dbReference>
<feature type="domain" description="CUB" evidence="5">
    <location>
        <begin position="3228"/>
        <end position="3355"/>
    </location>
</feature>
<dbReference type="GO" id="GO:0046872">
    <property type="term" value="F:metal ion binding"/>
    <property type="evidence" value="ECO:0007669"/>
    <property type="project" value="InterPro"/>
</dbReference>
<dbReference type="SUPFAM" id="SSF56204">
    <property type="entry name" value="Hect, E3 ligase catalytic domain"/>
    <property type="match status" value="1"/>
</dbReference>
<comment type="caution">
    <text evidence="8">The sequence shown here is derived from an EMBL/GenBank/DDBJ whole genome shotgun (WGS) entry which is preliminary data.</text>
</comment>
<dbReference type="Gene3D" id="3.30.2160.10">
    <property type="entry name" value="Hect, E3 ligase catalytic domain"/>
    <property type="match status" value="1"/>
</dbReference>
<evidence type="ECO:0000259" key="6">
    <source>
        <dbReference type="PROSITE" id="PS50237"/>
    </source>
</evidence>
<dbReference type="Pfam" id="PF06701">
    <property type="entry name" value="MIB_HERC2"/>
    <property type="match status" value="1"/>
</dbReference>
<dbReference type="Gene3D" id="2.60.120.290">
    <property type="entry name" value="Spermadhesin, CUB domain"/>
    <property type="match status" value="1"/>
</dbReference>
<keyword evidence="9" id="KW-1185">Reference proteome</keyword>
<sequence>MGATASHAAENAPPIGEDDVLLNGEWSTRVWREGVPFTLLQDDLFVAEKYHEITQSRRIALGEELLDEEEDPMETTGTDEPTMGELEQFADAVRVKLFAKAPSGEGSAVAAIIQTALLRPVKMCRVNNRIRQQRAEIVSYYFDRMAAMMAQRARCVKSRSKKRDEDKETTKAQTVTSPGAGLTLAGSMFSLGSFRLQLRMLQSFRGMAPDLFTDGLWTIVKTVQEYPAFAFHDVQKSTTDDVFFRELLLFCREHLLEANLADEHRGILLLVLLVFGVYTGRSSFLLSFATHAMRLSSANIAANESLKIDGQSLNARIDEVLAQMERYRLNYGLGTLAEETLWKIIPVKKTTLRDDNTSDNVETLLGDHSIATDGSYIYSWDLRGGLVKLGTGLNFSVGGRVYARAHAEQYLRLLRSQRHFRHGFYGSGSDVTSLIQGIFVKPDAALLSKQIKDLLSIEDGNGEKLSSTNHKLWVEASLNGSTKLFTLFDDDRIGQLVPDGIAKASDISLTFAFYGDFEPLSQPAVEKLNNLVLTQSSNEDEVRRQLSKDVLQDLLALSGHDDVDVSKTKELTLTYTLRPGKALYIERFAPDEAISAYEDTSTSVYSSNLVYCGGWLYLSLLVPSEVVYPSTDSSRHNPRRLIRISPTSLEPSGSVDLDAKSADAPCSPITSVSTIRPLFAHTSDGKRIFEVEMSADRFFVRVFRTSEHDSKTAKFERSFFLNIKCIQCATFISCFLKILKTELDVGDMSFSLPSFATNGKVLCMILPSITEAASMVESPSRNRYDCLMFDCDNGDYIPVENEAVAHSSIKNNVQGDSVDAKSFDRAVHGPALCFDACNNLVWSMNTMSFAAYRSPGSNSGMDDDVSEEADKGETSKSSEVAYGPNAALRVLTFLCRFSQGAGYRVDDRSSSSSRLLPFNVDKPGEVQTLLVFVEKTMHLFGVSEASHVELKCLRSAVRLLASATDCVAKEKHLDGQTQNRLQAVHDFFVHEQSQSLMAQPMKQVELDIVSEAFALSSSTLKLSSTGIKEEMKRVIELIIRWESGKLSRSELAITMKLIKQVQISLQDASLSAISDDELFALYDKVVGFAVATELERVSSHSEDLARSIHDQELLLEVAGLINCITQMFFLRAFDSLTVLHVSVRMFGSLCRAVDQLARHALDIYKSSDSTITPEQISEILKTGVFSSFASVCCNSALAFSRKDDIATVLARDGEDGKATTKMHLRLREIISRGPSALVACLESVGQLSKALNVESTVETVETIVSKTKTETMESAHEYENSMDVTKELRIPGAAKMTIAFDPKSRSEYNYDYVTFYKDQSHGDFYGEQFYSGRDEVHNWPGVGGNPLLVINSDHCFVYFHSDASNTDWGYKFTATGEIFEKKLSIQRHWLSVLVDSISSLIEEAARLLIDGCLFCPVDDTEARHHRLLQSDLVRHGAGGWMEQNTQVTTLLNELCQPPSGSDAERIVLALQRESRRRPMVVQILNDEPVIDNSMNRAIRAVAAAIIHHNMWGMDAYAFAQNLRSDLSEQLLRGWKNAQKMRDWFHLGDAASGTVLPHSPTQSRSLGRQPSAFKGLTDEALEILCQNVVVRAQFLLQLTPMSFSYVSGAKRRWGLLVKYGSALSTAGSDGETPLGKWYQLLDELQAATDLRSLLSYRRSSCERMRNGPVKSVTEHVLEFVQSGVNVQELRQVIEKRNLRAESRALGFQLFSTAWEKCVSPNVKCKMAEALFATIMQCSTTSAQASLRHSLPTETSSLSTFRLHFDVLLAGCDTSVRQAVNKAFSCCLNGLTCELQSQTEYEDVKTDLVVSILKSLCLDYDVDDAYLLQECKLLTQILRLQGSPNLRVRQTAQTLLDVILSRFVSKKSTTSVSRDDTPSDSAIFQSQLFELVGLQLEGAAAALREVGADESSESWKTGEHRLGKGYRGLNAPVAQLGNVRWNHSIMLWVFVSSNTVSYGLKIHDEVQRGPSWNDADDEDCVGPDTGLVVAICSATRVRVEWKKSGLTKEYTFDPKNGDMEVIHVDHKIGGVVFSKGTKTLVKDTNVASPWSHFGLYLNDKRQPCYKVSCGSEKECVYESDIELEPNEWTHIAIVQNEESFKMYVNGLVAVQRMLDPFLVIRPKASTAHSRMIESVHPIADATDQFWHISYPGARKIRITFDPLSEIDQSSGYVRFYKDERYDDYWGDPKYTGRYHDPERNFPGAQSYRQRSRRSLFTAVAAQNALEIPSDHLWVYFRHNGESTSWGFRLLVTPEFESPDTAKDSRPILNPYPFFFGEPPTRISDDSAADCVIFQPEVLDYPLGEDEIVDAMHESCPVGSVAPPSVANDRLLHVLALIRTCAETDFGRASITTDENVGDLIYISFNHHAPADVRCASIGLVRDLSPLVSRDVIESQLKRVYPFVDEGFVPLVLQSLSRLLNVWNHYTDGYSVTDMVMDGAPPYPLDIHISAQDANALASAYISLFRNLGSQSEWSDVVFESVVAALQCPQSLERDVRDWTSPVGEITAALSILGGRYDGISIGGRVKCCVSVDNKETIETGYLLDYCYQKNFRFVRVLFDCDRSRPVNVPVCDASFLDTESDEELASFIKHAEAYGEQICAAYEKLLSLQSAQATEMTMYKPKTTRKQSVEVFESQHPYTVGENVTHPLSFRKASEIVIFFDKKSCTSGPNDYICFLKRNGDNRSVSHPESFNEKPYWGQERYYSDSFPGMGNNPPLRIPAESVDVQFHTELSTGLSKNEWGFKLFAHGIEDVLTYPPEIPPSLLVNAIRDIQTRCLKALSKTVQMASHSDSVASFGSLIPRLLDLATATNTARPTQSAPKSQEMESKHPYANSVQEYMSVSFSGADRLVITFDPRSSTEPVNDFITFFKDKTLTDRWGANAYSGGNETANWPGFGGRPPLVIPSDSFILLWQTDASNHDWGWKFNVVAEYEPVYPVSLRLDQLDKRAHDIWELWYEGIQQQNHPLRRQYEGFQSQLEGETSTANHEDVMRATLTELGQASRAAPQRIVKTVRVVDMNGVKIYSQPDASSLIVGQLKLNSQVTFSEEKGCWVKLSTTKGPQGQAGWICRRTADRQHVKDIDHGVDAEETIVIGVDDLQLASEATAYKLNDENSELEMLMKFVSQYSYETLKGQVSRLQSLAYDAHQALATRLAQKTLHYYFSCAPSLAPLHWQHVDNEDAFFLFLLETFGKTTEISDSRRKSLLDVVEERLRELFMMTMNDEHGKRLISRCTQLLAHGSEAFPKTRGIVRVYESSHPYPDDTDHKWEVRIPGATKLRIMFDPRSKTEDYCDWLIFSKTGSDGQEQYGEGLYCGRGGTENWPGCGGRPPLVIDSNACDVHFHSDASRNDWGYKFFVVGLVDEEQEADLALLGGERLAMKVKVLQMCWWVLTVAASNHGSSEGAAGASVYSSSTVDTAILSLLEHPQCVKKFALTLLVEMAQESRFFHLLPSHLIEQLRNRLITALRHQYQTEEQIETKSEYLRKLTECALLVELAIDSGCFGGDLGDIQGSVLWQKVVFTPFDALHRWTSPLNSARLTHRLEFALHKSSEVFEIRISCSISQSSANQALLCWKRSNGLITIPRFPTWRSESKLENGDVFTIDMDVERKVLILRKNRQCILAISSEGNGAPTWSEVFSGSVDSMVVEIDVNDPNSDVMFRDLTGSPRLSVPLIAVPNWYSKLCDSIGLLLDFQEGKTSSVIIQDSSHPIRSVDESEEPEKIHLEGAVALEIRLDKRTHLKSHHQLCFSSPNTNVDMSGFRGLKVFADHPSWFVADSLQRTGFLKVGDEVTRSFDWRYGDEDGTAGSVGVVQEFVPWNERNGCGVRVRWKITGEEGVYRYGYDGFFDVQSLRMAKQSDAPLIIPGDSISFSIKSTKKKDLIPSLLLDMGKTFSDDLSLIDSMMVSSMDKIRTIDQHGVTEEIFEDVVMETFTTLSADNRVVRLKPDGQRVPVTFASRFEYADLVEMYRLHEFDTQIEAVRRGLDKVVPTSLLPLFTGAELELMVCGSPEVDVDLLQRCTEYSGCKATDEHVLWFWRVLRDFSHEERSAFLRFVWGRSRLPATESEFPQLFKLQSFNKQQPGRSLDGYLPIAHTCFFAVEVPVYSSQDVLREKLLYAVFNCQEIDADGDSLAANQLGWEE</sequence>
<evidence type="ECO:0000256" key="3">
    <source>
        <dbReference type="PROSITE-ProRule" id="PRU00104"/>
    </source>
</evidence>
<dbReference type="InterPro" id="IPR000859">
    <property type="entry name" value="CUB_dom"/>
</dbReference>
<gene>
    <name evidence="8" type="ORF">Poli38472_005985</name>
</gene>
<dbReference type="InterPro" id="IPR035983">
    <property type="entry name" value="Hect_E3_ubiquitin_ligase"/>
</dbReference>